<evidence type="ECO:0000313" key="1">
    <source>
        <dbReference type="EMBL" id="GAA4928833.1"/>
    </source>
</evidence>
<dbReference type="Proteomes" id="UP001499993">
    <property type="component" value="Unassembled WGS sequence"/>
</dbReference>
<evidence type="ECO:0008006" key="3">
    <source>
        <dbReference type="Google" id="ProtNLM"/>
    </source>
</evidence>
<keyword evidence="2" id="KW-1185">Reference proteome</keyword>
<evidence type="ECO:0000313" key="2">
    <source>
        <dbReference type="Proteomes" id="UP001499993"/>
    </source>
</evidence>
<sequence>MARGQRITDDTRTAIINDIRNGGTCRGIARDHGVSPASVANIAKEADLTDAFERTATERATRAKQADNRARRAQLASDLLNDAARLREQLWEATTIGAFGGREGDWHEAQVPEPPFTDKRAILAGVQTAVRSHVELEKVDTGSGAEAAASMLSKLAVGLKQAWEDGDAGLAADEPQAGPEHRDE</sequence>
<dbReference type="RefSeq" id="WP_345555297.1">
    <property type="nucleotide sequence ID" value="NZ_BAABIK010000002.1"/>
</dbReference>
<organism evidence="1 2">
    <name type="scientific">Streptomonospora halophila</name>
    <dbReference type="NCBI Taxonomy" id="427369"/>
    <lineage>
        <taxon>Bacteria</taxon>
        <taxon>Bacillati</taxon>
        <taxon>Actinomycetota</taxon>
        <taxon>Actinomycetes</taxon>
        <taxon>Streptosporangiales</taxon>
        <taxon>Nocardiopsidaceae</taxon>
        <taxon>Streptomonospora</taxon>
    </lineage>
</organism>
<comment type="caution">
    <text evidence="1">The sequence shown here is derived from an EMBL/GenBank/DDBJ whole genome shotgun (WGS) entry which is preliminary data.</text>
</comment>
<reference evidence="2" key="1">
    <citation type="journal article" date="2019" name="Int. J. Syst. Evol. Microbiol.">
        <title>The Global Catalogue of Microorganisms (GCM) 10K type strain sequencing project: providing services to taxonomists for standard genome sequencing and annotation.</title>
        <authorList>
            <consortium name="The Broad Institute Genomics Platform"/>
            <consortium name="The Broad Institute Genome Sequencing Center for Infectious Disease"/>
            <person name="Wu L."/>
            <person name="Ma J."/>
        </authorList>
    </citation>
    <scope>NUCLEOTIDE SEQUENCE [LARGE SCALE GENOMIC DNA]</scope>
    <source>
        <strain evidence="2">JCM 18123</strain>
    </source>
</reference>
<name>A0ABP9G4W8_9ACTN</name>
<protein>
    <recommendedName>
        <fullName evidence="3">Helix-turn-helix domain-containing protein</fullName>
    </recommendedName>
</protein>
<proteinExistence type="predicted"/>
<gene>
    <name evidence="1" type="ORF">GCM10023224_05190</name>
</gene>
<accession>A0ABP9G4W8</accession>
<dbReference type="EMBL" id="BAABIK010000002">
    <property type="protein sequence ID" value="GAA4928833.1"/>
    <property type="molecule type" value="Genomic_DNA"/>
</dbReference>